<dbReference type="PROSITE" id="PS01081">
    <property type="entry name" value="HTH_TETR_1"/>
    <property type="match status" value="1"/>
</dbReference>
<keyword evidence="3 5" id="KW-0238">DNA-binding</keyword>
<evidence type="ECO:0000313" key="7">
    <source>
        <dbReference type="EMBL" id="MBB1163313.1"/>
    </source>
</evidence>
<feature type="DNA-binding region" description="H-T-H motif" evidence="5">
    <location>
        <begin position="35"/>
        <end position="54"/>
    </location>
</feature>
<accession>A0A839HM12</accession>
<keyword evidence="2" id="KW-0805">Transcription regulation</keyword>
<protein>
    <submittedName>
        <fullName evidence="7">TetR/AcrR family transcriptional regulator</fullName>
    </submittedName>
</protein>
<keyword evidence="4" id="KW-0804">Transcription</keyword>
<dbReference type="SUPFAM" id="SSF48498">
    <property type="entry name" value="Tetracyclin repressor-like, C-terminal domain"/>
    <property type="match status" value="1"/>
</dbReference>
<name>A0A839HM12_9BURK</name>
<dbReference type="GO" id="GO:0000976">
    <property type="term" value="F:transcription cis-regulatory region binding"/>
    <property type="evidence" value="ECO:0007669"/>
    <property type="project" value="TreeGrafter"/>
</dbReference>
<evidence type="ECO:0000256" key="1">
    <source>
        <dbReference type="ARBA" id="ARBA00022491"/>
    </source>
</evidence>
<proteinExistence type="predicted"/>
<dbReference type="InterPro" id="IPR050109">
    <property type="entry name" value="HTH-type_TetR-like_transc_reg"/>
</dbReference>
<reference evidence="7 8" key="1">
    <citation type="submission" date="2020-08" db="EMBL/GenBank/DDBJ databases">
        <title>Aquariorum lacteus gen. nov., sp. nov., a new member of the family Comamonadaceae, isolated from freshwater aquarium.</title>
        <authorList>
            <person name="Chun S.-J."/>
        </authorList>
    </citation>
    <scope>NUCLEOTIDE SEQUENCE [LARGE SCALE GENOMIC DNA]</scope>
    <source>
        <strain evidence="7 8">SJAQ100</strain>
    </source>
</reference>
<organism evidence="7 8">
    <name type="scientific">Aquariibacter albus</name>
    <dbReference type="NCBI Taxonomy" id="2759899"/>
    <lineage>
        <taxon>Bacteria</taxon>
        <taxon>Pseudomonadati</taxon>
        <taxon>Pseudomonadota</taxon>
        <taxon>Betaproteobacteria</taxon>
        <taxon>Burkholderiales</taxon>
        <taxon>Sphaerotilaceae</taxon>
        <taxon>Aquariibacter</taxon>
    </lineage>
</organism>
<dbReference type="PANTHER" id="PTHR30055:SF234">
    <property type="entry name" value="HTH-TYPE TRANSCRIPTIONAL REGULATOR BETI"/>
    <property type="match status" value="1"/>
</dbReference>
<dbReference type="PRINTS" id="PR00455">
    <property type="entry name" value="HTHTETR"/>
</dbReference>
<dbReference type="Pfam" id="PF00440">
    <property type="entry name" value="TetR_N"/>
    <property type="match status" value="1"/>
</dbReference>
<dbReference type="Proteomes" id="UP000586093">
    <property type="component" value="Unassembled WGS sequence"/>
</dbReference>
<dbReference type="GO" id="GO:0003700">
    <property type="term" value="F:DNA-binding transcription factor activity"/>
    <property type="evidence" value="ECO:0007669"/>
    <property type="project" value="TreeGrafter"/>
</dbReference>
<dbReference type="AlphaFoldDB" id="A0A839HM12"/>
<dbReference type="EMBL" id="JACIVI010000008">
    <property type="protein sequence ID" value="MBB1163313.1"/>
    <property type="molecule type" value="Genomic_DNA"/>
</dbReference>
<dbReference type="PROSITE" id="PS50977">
    <property type="entry name" value="HTH_TETR_2"/>
    <property type="match status" value="1"/>
</dbReference>
<dbReference type="InterPro" id="IPR023772">
    <property type="entry name" value="DNA-bd_HTH_TetR-type_CS"/>
</dbReference>
<dbReference type="InterPro" id="IPR009057">
    <property type="entry name" value="Homeodomain-like_sf"/>
</dbReference>
<dbReference type="FunFam" id="1.10.10.60:FF:000141">
    <property type="entry name" value="TetR family transcriptional regulator"/>
    <property type="match status" value="1"/>
</dbReference>
<dbReference type="InterPro" id="IPR036271">
    <property type="entry name" value="Tet_transcr_reg_TetR-rel_C_sf"/>
</dbReference>
<dbReference type="SUPFAM" id="SSF46689">
    <property type="entry name" value="Homeodomain-like"/>
    <property type="match status" value="1"/>
</dbReference>
<evidence type="ECO:0000256" key="5">
    <source>
        <dbReference type="PROSITE-ProRule" id="PRU00335"/>
    </source>
</evidence>
<sequence length="203" mass="21988">MDKPSFRERVLVAREQAIVEAANRLLAEKGFDLMTVDEVAAQVGIAKASLYKHFSSKESLAAAAMVRLMDRALAFVAEREALDPAPAPLDQLKAVARWSMEVQMAGEMPSLPAQNSSLRAELTGRADYLDRLFELSDRIGAWVEAAQAAGALNPQLPPEVVLYTVYARACDPVLAVLRQAGSASSEQIIDWVLASCFDGLAAR</sequence>
<evidence type="ECO:0000256" key="4">
    <source>
        <dbReference type="ARBA" id="ARBA00023163"/>
    </source>
</evidence>
<evidence type="ECO:0000256" key="3">
    <source>
        <dbReference type="ARBA" id="ARBA00023125"/>
    </source>
</evidence>
<evidence type="ECO:0000313" key="8">
    <source>
        <dbReference type="Proteomes" id="UP000586093"/>
    </source>
</evidence>
<dbReference type="InterPro" id="IPR001647">
    <property type="entry name" value="HTH_TetR"/>
</dbReference>
<feature type="domain" description="HTH tetR-type" evidence="6">
    <location>
        <begin position="12"/>
        <end position="72"/>
    </location>
</feature>
<evidence type="ECO:0000259" key="6">
    <source>
        <dbReference type="PROSITE" id="PS50977"/>
    </source>
</evidence>
<keyword evidence="1" id="KW-0678">Repressor</keyword>
<dbReference type="Gene3D" id="1.10.357.10">
    <property type="entry name" value="Tetracycline Repressor, domain 2"/>
    <property type="match status" value="1"/>
</dbReference>
<dbReference type="RefSeq" id="WP_182666124.1">
    <property type="nucleotide sequence ID" value="NZ_JACIVI010000008.1"/>
</dbReference>
<gene>
    <name evidence="7" type="ORF">H4F90_15175</name>
</gene>
<evidence type="ECO:0000256" key="2">
    <source>
        <dbReference type="ARBA" id="ARBA00023015"/>
    </source>
</evidence>
<dbReference type="Gene3D" id="1.10.10.60">
    <property type="entry name" value="Homeodomain-like"/>
    <property type="match status" value="1"/>
</dbReference>
<comment type="caution">
    <text evidence="7">The sequence shown here is derived from an EMBL/GenBank/DDBJ whole genome shotgun (WGS) entry which is preliminary data.</text>
</comment>
<dbReference type="PANTHER" id="PTHR30055">
    <property type="entry name" value="HTH-TYPE TRANSCRIPTIONAL REGULATOR RUTR"/>
    <property type="match status" value="1"/>
</dbReference>
<keyword evidence="8" id="KW-1185">Reference proteome</keyword>